<organism evidence="2">
    <name type="scientific">Ajellomyces dermatitidis (strain ATCC 18188 / CBS 674.68)</name>
    <name type="common">Blastomyces dermatitidis</name>
    <dbReference type="NCBI Taxonomy" id="653446"/>
    <lineage>
        <taxon>Eukaryota</taxon>
        <taxon>Fungi</taxon>
        <taxon>Dikarya</taxon>
        <taxon>Ascomycota</taxon>
        <taxon>Pezizomycotina</taxon>
        <taxon>Eurotiomycetes</taxon>
        <taxon>Eurotiomycetidae</taxon>
        <taxon>Onygenales</taxon>
        <taxon>Ajellomycetaceae</taxon>
        <taxon>Blastomyces</taxon>
    </lineage>
</organism>
<dbReference type="AlphaFoldDB" id="A0A0J9ERA4"/>
<feature type="compositionally biased region" description="Polar residues" evidence="1">
    <location>
        <begin position="8"/>
        <end position="18"/>
    </location>
</feature>
<sequence>MKEPQDSADPTQQHSEQGSGMPRERNYELGSSEPLVATAVRGAGNRPDTDAPASRRDDISLQGTATSAAAAREAGGGVAMGAVLPQLIDIAASNLAFLTAMEAAAAS</sequence>
<accession>A0A0J9ERA4</accession>
<feature type="region of interest" description="Disordered" evidence="1">
    <location>
        <begin position="1"/>
        <end position="65"/>
    </location>
</feature>
<evidence type="ECO:0000313" key="2">
    <source>
        <dbReference type="EMBL" id="KMW67700.1"/>
    </source>
</evidence>
<name>A0A0J9ERA4_AJEDA</name>
<gene>
    <name evidence="2" type="ORF">BDDG_12259</name>
</gene>
<evidence type="ECO:0000256" key="1">
    <source>
        <dbReference type="SAM" id="MobiDB-lite"/>
    </source>
</evidence>
<dbReference type="EMBL" id="GG749431">
    <property type="protein sequence ID" value="KMW67700.1"/>
    <property type="molecule type" value="Genomic_DNA"/>
</dbReference>
<proteinExistence type="predicted"/>
<protein>
    <submittedName>
        <fullName evidence="2">Uncharacterized protein</fullName>
    </submittedName>
</protein>
<dbReference type="Proteomes" id="UP000007802">
    <property type="component" value="Unassembled WGS sequence"/>
</dbReference>
<reference evidence="2" key="1">
    <citation type="submission" date="2010-03" db="EMBL/GenBank/DDBJ databases">
        <title>Annotation of Blastomyces dermatitidis strain ATCC 18188.</title>
        <authorList>
            <consortium name="The Broad Institute Genome Sequencing Platform"/>
            <consortium name="Broad Institute Genome Sequencing Center for Infectious Disease."/>
            <person name="Cuomo C."/>
            <person name="Klein B."/>
            <person name="Sullivan T."/>
            <person name="Heitman J."/>
            <person name="Young S."/>
            <person name="Zeng Q."/>
            <person name="Gargeya S."/>
            <person name="Alvarado L."/>
            <person name="Berlin A.M."/>
            <person name="Chapman S.B."/>
            <person name="Chen Z."/>
            <person name="Freedman E."/>
            <person name="Gellesch M."/>
            <person name="Goldberg J."/>
            <person name="Griggs A."/>
            <person name="Gujja S."/>
            <person name="Heilman E."/>
            <person name="Heiman D."/>
            <person name="Howarth C."/>
            <person name="Mehta T."/>
            <person name="Neiman D."/>
            <person name="Pearson M."/>
            <person name="Roberts A."/>
            <person name="Saif S."/>
            <person name="Shea T."/>
            <person name="Shenoy N."/>
            <person name="Sisk P."/>
            <person name="Stolte C."/>
            <person name="Sykes S."/>
            <person name="White J."/>
            <person name="Yandava C."/>
            <person name="Haas B."/>
            <person name="Nusbaum C."/>
            <person name="Birren B."/>
        </authorList>
    </citation>
    <scope>NUCLEOTIDE SEQUENCE</scope>
    <source>
        <strain evidence="2">ATCC 18188</strain>
    </source>
</reference>
<feature type="compositionally biased region" description="Basic and acidic residues" evidence="1">
    <location>
        <begin position="47"/>
        <end position="59"/>
    </location>
</feature>